<organism evidence="2 3">
    <name type="scientific">Drosophila busckii</name>
    <name type="common">Fruit fly</name>
    <dbReference type="NCBI Taxonomy" id="30019"/>
    <lineage>
        <taxon>Eukaryota</taxon>
        <taxon>Metazoa</taxon>
        <taxon>Ecdysozoa</taxon>
        <taxon>Arthropoda</taxon>
        <taxon>Hexapoda</taxon>
        <taxon>Insecta</taxon>
        <taxon>Pterygota</taxon>
        <taxon>Neoptera</taxon>
        <taxon>Endopterygota</taxon>
        <taxon>Diptera</taxon>
        <taxon>Brachycera</taxon>
        <taxon>Muscomorpha</taxon>
        <taxon>Ephydroidea</taxon>
        <taxon>Drosophilidae</taxon>
        <taxon>Drosophila</taxon>
    </lineage>
</organism>
<sequence>MKSDEIIEKIRNRLKDADPDKRTVMSTFQFNFTDADGKLIKSMVFDFKALDIYEGQTANADGRITIADEDFYLIGTKQTSFDQVVAEQKAQIDGDSDAINSMMAKFRLNSPN</sequence>
<dbReference type="InterPro" id="IPR003033">
    <property type="entry name" value="SCP2_sterol-bd_dom"/>
</dbReference>
<dbReference type="OMA" id="INSMMAK"/>
<dbReference type="AlphaFoldDB" id="A0A0M5J5G5"/>
<dbReference type="STRING" id="30019.A0A0M5J5G5"/>
<dbReference type="Gene3D" id="3.30.1050.10">
    <property type="entry name" value="SCP2 sterol-binding domain"/>
    <property type="match status" value="1"/>
</dbReference>
<reference evidence="2 3" key="1">
    <citation type="submission" date="2015-08" db="EMBL/GenBank/DDBJ databases">
        <title>Ancestral chromatin configuration constrains chromatin evolution on differentiating sex chromosomes in Drosophila.</title>
        <authorList>
            <person name="Zhou Q."/>
            <person name="Bachtrog D."/>
        </authorList>
    </citation>
    <scope>NUCLEOTIDE SEQUENCE [LARGE SCALE GENOMIC DNA]</scope>
    <source>
        <tissue evidence="2">Whole larvae</tissue>
    </source>
</reference>
<feature type="domain" description="SCP2" evidence="1">
    <location>
        <begin position="9"/>
        <end position="103"/>
    </location>
</feature>
<dbReference type="Proteomes" id="UP000494163">
    <property type="component" value="Chromosome 3R"/>
</dbReference>
<dbReference type="Pfam" id="PF02036">
    <property type="entry name" value="SCP2"/>
    <property type="match status" value="1"/>
</dbReference>
<proteinExistence type="predicted"/>
<evidence type="ECO:0000313" key="2">
    <source>
        <dbReference type="EMBL" id="ALC47656.1"/>
    </source>
</evidence>
<dbReference type="EMBL" id="CP012526">
    <property type="protein sequence ID" value="ALC47656.1"/>
    <property type="molecule type" value="Genomic_DNA"/>
</dbReference>
<evidence type="ECO:0000313" key="3">
    <source>
        <dbReference type="Proteomes" id="UP000494163"/>
    </source>
</evidence>
<protein>
    <submittedName>
        <fullName evidence="2">CG12269</fullName>
    </submittedName>
</protein>
<accession>A0A0M5J5G5</accession>
<keyword evidence="3" id="KW-1185">Reference proteome</keyword>
<name>A0A0M5J5G5_DROBS</name>
<dbReference type="InterPro" id="IPR036527">
    <property type="entry name" value="SCP2_sterol-bd_dom_sf"/>
</dbReference>
<evidence type="ECO:0000259" key="1">
    <source>
        <dbReference type="Pfam" id="PF02036"/>
    </source>
</evidence>
<gene>
    <name evidence="2" type="ORF">Dbus_chr3Rg2406</name>
</gene>
<dbReference type="OrthoDB" id="10265837at2759"/>
<dbReference type="SUPFAM" id="SSF55718">
    <property type="entry name" value="SCP-like"/>
    <property type="match status" value="1"/>
</dbReference>